<organism evidence="2 3">
    <name type="scientific">Echinimonas agarilytica</name>
    <dbReference type="NCBI Taxonomy" id="1215918"/>
    <lineage>
        <taxon>Bacteria</taxon>
        <taxon>Pseudomonadati</taxon>
        <taxon>Pseudomonadota</taxon>
        <taxon>Gammaproteobacteria</taxon>
        <taxon>Alteromonadales</taxon>
        <taxon>Echinimonadaceae</taxon>
        <taxon>Echinimonas</taxon>
    </lineage>
</organism>
<evidence type="ECO:0000313" key="2">
    <source>
        <dbReference type="EMBL" id="MCM2680355.1"/>
    </source>
</evidence>
<protein>
    <submittedName>
        <fullName evidence="2">GTP-binding protein</fullName>
    </submittedName>
</protein>
<dbReference type="CDD" id="cd03112">
    <property type="entry name" value="CobW-like"/>
    <property type="match status" value="1"/>
</dbReference>
<evidence type="ECO:0000313" key="3">
    <source>
        <dbReference type="Proteomes" id="UP001165393"/>
    </source>
</evidence>
<dbReference type="InterPro" id="IPR003495">
    <property type="entry name" value="CobW/HypB/UreG_nucleotide-bd"/>
</dbReference>
<dbReference type="Pfam" id="PF02492">
    <property type="entry name" value="cobW"/>
    <property type="match status" value="1"/>
</dbReference>
<dbReference type="InterPro" id="IPR051316">
    <property type="entry name" value="Zinc-reg_GTPase_activator"/>
</dbReference>
<keyword evidence="3" id="KW-1185">Reference proteome</keyword>
<name>A0AA41W736_9GAMM</name>
<reference evidence="2 3" key="1">
    <citation type="journal article" date="2013" name="Antonie Van Leeuwenhoek">
        <title>Echinimonas agarilytica gen. nov., sp. nov., a new gammaproteobacterium isolated from the sea urchin Strongylocentrotus intermedius.</title>
        <authorList>
            <person name="Nedashkovskaya O.I."/>
            <person name="Stenkova A.M."/>
            <person name="Zhukova N.V."/>
            <person name="Van Trappen S."/>
            <person name="Lee J.S."/>
            <person name="Kim S.B."/>
        </authorList>
    </citation>
    <scope>NUCLEOTIDE SEQUENCE [LARGE SCALE GENOMIC DNA]</scope>
    <source>
        <strain evidence="2 3">KMM 6351</strain>
    </source>
</reference>
<dbReference type="RefSeq" id="WP_251261782.1">
    <property type="nucleotide sequence ID" value="NZ_JAMQGP010000006.1"/>
</dbReference>
<dbReference type="InterPro" id="IPR027417">
    <property type="entry name" value="P-loop_NTPase"/>
</dbReference>
<dbReference type="PANTHER" id="PTHR13748">
    <property type="entry name" value="COBW-RELATED"/>
    <property type="match status" value="1"/>
</dbReference>
<dbReference type="Gene3D" id="3.40.50.300">
    <property type="entry name" value="P-loop containing nucleotide triphosphate hydrolases"/>
    <property type="match status" value="1"/>
</dbReference>
<evidence type="ECO:0000259" key="1">
    <source>
        <dbReference type="Pfam" id="PF02492"/>
    </source>
</evidence>
<comment type="caution">
    <text evidence="2">The sequence shown here is derived from an EMBL/GenBank/DDBJ whole genome shotgun (WGS) entry which is preliminary data.</text>
</comment>
<dbReference type="SUPFAM" id="SSF52540">
    <property type="entry name" value="P-loop containing nucleoside triphosphate hydrolases"/>
    <property type="match status" value="1"/>
</dbReference>
<dbReference type="PANTHER" id="PTHR13748:SF46">
    <property type="entry name" value="ZINC CHAPERONE YEIR"/>
    <property type="match status" value="1"/>
</dbReference>
<gene>
    <name evidence="2" type="ORF">NAF29_11825</name>
</gene>
<dbReference type="Proteomes" id="UP001165393">
    <property type="component" value="Unassembled WGS sequence"/>
</dbReference>
<sequence>MSKPLQHIPTNIITGFLGVGKTTAISYLLRSKPKHERWAVLVNEFGEIGIDGSLLQGRHPHDEEVFVAEVPGGCMCCVMGMPTKVTLNKLLNQAQPDRLLIEPTGLGHPQEVLDLLASEHYQQVLDVRSTITLVDPRVISDERYTDHPIYNQQLQVADLIVANKSDCYDETAVDNLRAYVNTLGSGKVCSVVSVEQGRIELDWLDFMQVSASVLSSEVKQQHGTHKIFHHVSDQEMATAAEEPNSDEKIPAEGYIEVRNHKGDYFSRGWRFDASWVFDIEQIIKSFKTLDCERMKAVFNTEQGAKGFSLIGGELQVGPLQQSQGNRIELIDRSKHSFDHLLNQLLASVLR</sequence>
<dbReference type="GO" id="GO:0005737">
    <property type="term" value="C:cytoplasm"/>
    <property type="evidence" value="ECO:0007669"/>
    <property type="project" value="TreeGrafter"/>
</dbReference>
<proteinExistence type="predicted"/>
<accession>A0AA41W736</accession>
<dbReference type="AlphaFoldDB" id="A0AA41W736"/>
<dbReference type="EMBL" id="JAMQGP010000006">
    <property type="protein sequence ID" value="MCM2680355.1"/>
    <property type="molecule type" value="Genomic_DNA"/>
</dbReference>
<feature type="domain" description="CobW/HypB/UreG nucleotide-binding" evidence="1">
    <location>
        <begin position="9"/>
        <end position="183"/>
    </location>
</feature>